<dbReference type="AlphaFoldDB" id="A0A1R1YE85"/>
<reference evidence="4" key="1">
    <citation type="submission" date="2017-01" db="EMBL/GenBank/DDBJ databases">
        <authorList>
            <person name="Wang Y."/>
            <person name="White M."/>
            <person name="Kvist S."/>
            <person name="Moncalvo J.-M."/>
        </authorList>
    </citation>
    <scope>NUCLEOTIDE SEQUENCE [LARGE SCALE GENOMIC DNA]</scope>
    <source>
        <strain evidence="4">ID-206-W2</strain>
    </source>
</reference>
<keyword evidence="2" id="KW-0812">Transmembrane</keyword>
<dbReference type="OrthoDB" id="10652202at2759"/>
<organism evidence="3 4">
    <name type="scientific">Smittium culicis</name>
    <dbReference type="NCBI Taxonomy" id="133412"/>
    <lineage>
        <taxon>Eukaryota</taxon>
        <taxon>Fungi</taxon>
        <taxon>Fungi incertae sedis</taxon>
        <taxon>Zoopagomycota</taxon>
        <taxon>Kickxellomycotina</taxon>
        <taxon>Harpellomycetes</taxon>
        <taxon>Harpellales</taxon>
        <taxon>Legeriomycetaceae</taxon>
        <taxon>Smittium</taxon>
    </lineage>
</organism>
<keyword evidence="4" id="KW-1185">Reference proteome</keyword>
<evidence type="ECO:0000313" key="3">
    <source>
        <dbReference type="EMBL" id="OMJ25224.1"/>
    </source>
</evidence>
<gene>
    <name evidence="3" type="ORF">AYI69_g4366</name>
</gene>
<sequence length="233" mass="25517">MKRIKSNLESASFIVDLFLFAIFVVSIVIIPAAVVPTAFAVGAQPLANSGRLPATASALNRPSRCRVSVPISSAGTGFGCVRFIQPTHLIPRNRKISKKYLFRLLAYCCVLTYLSSSHRDLGAGPTAPAASDGRRSSSLVRSGPELLSMPPPRLSPARLDPWPAFLVLSFRLRDRELDTNELAAVRNQTRHRRPVLLLLRLRTIAAANELDAVQLVNDFKPANHLAKNYILAI</sequence>
<feature type="region of interest" description="Disordered" evidence="1">
    <location>
        <begin position="124"/>
        <end position="148"/>
    </location>
</feature>
<keyword evidence="2" id="KW-1133">Transmembrane helix</keyword>
<keyword evidence="2" id="KW-0472">Membrane</keyword>
<proteinExistence type="predicted"/>
<protein>
    <submittedName>
        <fullName evidence="3">Uncharacterized protein</fullName>
    </submittedName>
</protein>
<feature type="transmembrane region" description="Helical" evidence="2">
    <location>
        <begin position="12"/>
        <end position="34"/>
    </location>
</feature>
<name>A0A1R1YE85_9FUNG</name>
<dbReference type="Proteomes" id="UP000187429">
    <property type="component" value="Unassembled WGS sequence"/>
</dbReference>
<comment type="caution">
    <text evidence="3">The sequence shown here is derived from an EMBL/GenBank/DDBJ whole genome shotgun (WGS) entry which is preliminary data.</text>
</comment>
<evidence type="ECO:0000313" key="4">
    <source>
        <dbReference type="Proteomes" id="UP000187429"/>
    </source>
</evidence>
<evidence type="ECO:0000256" key="2">
    <source>
        <dbReference type="SAM" id="Phobius"/>
    </source>
</evidence>
<evidence type="ECO:0000256" key="1">
    <source>
        <dbReference type="SAM" id="MobiDB-lite"/>
    </source>
</evidence>
<accession>A0A1R1YE85</accession>
<dbReference type="EMBL" id="LSSM01001680">
    <property type="protein sequence ID" value="OMJ25224.1"/>
    <property type="molecule type" value="Genomic_DNA"/>
</dbReference>